<dbReference type="GeneID" id="108665319"/>
<dbReference type="SUPFAM" id="SSF56436">
    <property type="entry name" value="C-type lectin-like"/>
    <property type="match status" value="1"/>
</dbReference>
<dbReference type="Proteomes" id="UP000694843">
    <property type="component" value="Unplaced"/>
</dbReference>
<evidence type="ECO:0000259" key="3">
    <source>
        <dbReference type="PROSITE" id="PS50041"/>
    </source>
</evidence>
<dbReference type="KEGG" id="hazt:108665319"/>
<feature type="chain" id="PRO_5034504530" evidence="2">
    <location>
        <begin position="16"/>
        <end position="239"/>
    </location>
</feature>
<dbReference type="InterPro" id="IPR016186">
    <property type="entry name" value="C-type_lectin-like/link_sf"/>
</dbReference>
<keyword evidence="2" id="KW-0732">Signal</keyword>
<feature type="domain" description="C-type lectin" evidence="3">
    <location>
        <begin position="123"/>
        <end position="234"/>
    </location>
</feature>
<evidence type="ECO:0000256" key="1">
    <source>
        <dbReference type="ARBA" id="ARBA00023157"/>
    </source>
</evidence>
<dbReference type="PROSITE" id="PS50041">
    <property type="entry name" value="C_TYPE_LECTIN_2"/>
    <property type="match status" value="1"/>
</dbReference>
<sequence length="239" mass="25847">MRALLLAVTLHGALAAQVLPGNKYFALQDKRLDAASVTSYRLTPNLCTCATVCRVSATCYGVAFGAMYVPNQTIALGTPNVCHVTTKPQLPIYLLGKAGYSSFIRDTGCDELKGYQNLGAAGCIWLSTYTRGWNGAQNECQAKGGRLAVLDTPAKYKAVVETLNSTQPRPNHQWVNAQYSPSGWKWEGGASVAGVWASGKPDGVSYADCGVMSNNMNFLLDNTYCSSWFNFVCQMPPQF</sequence>
<dbReference type="SMART" id="SM00034">
    <property type="entry name" value="CLECT"/>
    <property type="match status" value="1"/>
</dbReference>
<accession>A0A8B7N139</accession>
<dbReference type="Gene3D" id="3.10.100.10">
    <property type="entry name" value="Mannose-Binding Protein A, subunit A"/>
    <property type="match status" value="1"/>
</dbReference>
<dbReference type="OrthoDB" id="6398280at2759"/>
<gene>
    <name evidence="5" type="primary">LOC108665319</name>
</gene>
<dbReference type="AlphaFoldDB" id="A0A8B7N139"/>
<organism evidence="4 5">
    <name type="scientific">Hyalella azteca</name>
    <name type="common">Amphipod</name>
    <dbReference type="NCBI Taxonomy" id="294128"/>
    <lineage>
        <taxon>Eukaryota</taxon>
        <taxon>Metazoa</taxon>
        <taxon>Ecdysozoa</taxon>
        <taxon>Arthropoda</taxon>
        <taxon>Crustacea</taxon>
        <taxon>Multicrustacea</taxon>
        <taxon>Malacostraca</taxon>
        <taxon>Eumalacostraca</taxon>
        <taxon>Peracarida</taxon>
        <taxon>Amphipoda</taxon>
        <taxon>Senticaudata</taxon>
        <taxon>Talitrida</taxon>
        <taxon>Talitroidea</taxon>
        <taxon>Hyalellidae</taxon>
        <taxon>Hyalella</taxon>
    </lineage>
</organism>
<dbReference type="PROSITE" id="PS00615">
    <property type="entry name" value="C_TYPE_LECTIN_1"/>
    <property type="match status" value="1"/>
</dbReference>
<dbReference type="CDD" id="cd00037">
    <property type="entry name" value="CLECT"/>
    <property type="match status" value="1"/>
</dbReference>
<evidence type="ECO:0000313" key="4">
    <source>
        <dbReference type="Proteomes" id="UP000694843"/>
    </source>
</evidence>
<feature type="signal peptide" evidence="2">
    <location>
        <begin position="1"/>
        <end position="15"/>
    </location>
</feature>
<reference evidence="5" key="1">
    <citation type="submission" date="2025-08" db="UniProtKB">
        <authorList>
            <consortium name="RefSeq"/>
        </authorList>
    </citation>
    <scope>IDENTIFICATION</scope>
    <source>
        <tissue evidence="5">Whole organism</tissue>
    </source>
</reference>
<dbReference type="InterPro" id="IPR016187">
    <property type="entry name" value="CTDL_fold"/>
</dbReference>
<dbReference type="InterPro" id="IPR018378">
    <property type="entry name" value="C-type_lectin_CS"/>
</dbReference>
<protein>
    <submittedName>
        <fullName evidence="5">Uncharacterized protein LOC108665319</fullName>
    </submittedName>
</protein>
<proteinExistence type="predicted"/>
<evidence type="ECO:0000256" key="2">
    <source>
        <dbReference type="SAM" id="SignalP"/>
    </source>
</evidence>
<dbReference type="RefSeq" id="XP_018007552.1">
    <property type="nucleotide sequence ID" value="XM_018152063.1"/>
</dbReference>
<keyword evidence="4" id="KW-1185">Reference proteome</keyword>
<dbReference type="Pfam" id="PF00059">
    <property type="entry name" value="Lectin_C"/>
    <property type="match status" value="1"/>
</dbReference>
<evidence type="ECO:0000313" key="5">
    <source>
        <dbReference type="RefSeq" id="XP_018007552.1"/>
    </source>
</evidence>
<dbReference type="OMA" id="CYKTINT"/>
<name>A0A8B7N139_HYAAZ</name>
<dbReference type="InterPro" id="IPR001304">
    <property type="entry name" value="C-type_lectin-like"/>
</dbReference>
<keyword evidence="1" id="KW-1015">Disulfide bond</keyword>